<dbReference type="InterPro" id="IPR017508">
    <property type="entry name" value="HipA_N1"/>
</dbReference>
<dbReference type="AlphaFoldDB" id="A0A0J5P4V7"/>
<reference evidence="2 3" key="1">
    <citation type="submission" date="2014-12" db="EMBL/GenBank/DDBJ databases">
        <title>Reclassification of Actinobacillus muris as Muribacter muris.</title>
        <authorList>
            <person name="Christensen H."/>
            <person name="Nicklas W."/>
            <person name="Bisgaard M."/>
        </authorList>
    </citation>
    <scope>NUCLEOTIDE SEQUENCE [LARGE SCALE GENOMIC DNA]</scope>
    <source>
        <strain evidence="2 3">Ackerman80-443D</strain>
    </source>
</reference>
<feature type="domain" description="HipA N-terminal subdomain 1" evidence="1">
    <location>
        <begin position="6"/>
        <end position="98"/>
    </location>
</feature>
<evidence type="ECO:0000313" key="3">
    <source>
        <dbReference type="Proteomes" id="UP000036270"/>
    </source>
</evidence>
<accession>A0A0J5P4V7</accession>
<name>A0A0J5P4V7_9PAST</name>
<protein>
    <recommendedName>
        <fullName evidence="1">HipA N-terminal subdomain 1 domain-containing protein</fullName>
    </recommendedName>
</protein>
<dbReference type="Pfam" id="PF13657">
    <property type="entry name" value="Couple_hipA"/>
    <property type="match status" value="1"/>
</dbReference>
<dbReference type="PATRIC" id="fig|67855.3.peg.1435"/>
<evidence type="ECO:0000313" key="2">
    <source>
        <dbReference type="EMBL" id="KMK51306.1"/>
    </source>
</evidence>
<dbReference type="NCBIfam" id="TIGR03071">
    <property type="entry name" value="couple_hipA"/>
    <property type="match status" value="1"/>
</dbReference>
<evidence type="ECO:0000259" key="1">
    <source>
        <dbReference type="Pfam" id="PF13657"/>
    </source>
</evidence>
<dbReference type="STRING" id="67855.RO21_07030"/>
<proteinExistence type="predicted"/>
<comment type="caution">
    <text evidence="2">The sequence shown here is derived from an EMBL/GenBank/DDBJ whole genome shotgun (WGS) entry which is preliminary data.</text>
</comment>
<dbReference type="EMBL" id="JWIZ01000040">
    <property type="protein sequence ID" value="KMK51306.1"/>
    <property type="molecule type" value="Genomic_DNA"/>
</dbReference>
<dbReference type="Proteomes" id="UP000036270">
    <property type="component" value="Unassembled WGS sequence"/>
</dbReference>
<organism evidence="2 3">
    <name type="scientific">Muribacter muris</name>
    <dbReference type="NCBI Taxonomy" id="67855"/>
    <lineage>
        <taxon>Bacteria</taxon>
        <taxon>Pseudomonadati</taxon>
        <taxon>Pseudomonadota</taxon>
        <taxon>Gammaproteobacteria</taxon>
        <taxon>Pasteurellales</taxon>
        <taxon>Pasteurellaceae</taxon>
        <taxon>Muribacter</taxon>
    </lineage>
</organism>
<gene>
    <name evidence="2" type="ORF">RO21_07030</name>
</gene>
<dbReference type="RefSeq" id="WP_047977096.1">
    <property type="nucleotide sequence ID" value="NZ_JWIZ01000040.1"/>
</dbReference>
<keyword evidence="3" id="KW-1185">Reference proteome</keyword>
<sequence length="102" mass="11653">MFRQVTVILYGKKIGYLRQEDTDFTFEYLSDYEGIPLSLSFPVEKRVFHSAVLFPYFASLAPEGWLRSRVSELQKIDEKDLFGMLIQNGSNLLGAVQLIAGE</sequence>